<evidence type="ECO:0000313" key="4">
    <source>
        <dbReference type="Proteomes" id="UP001472677"/>
    </source>
</evidence>
<dbReference type="InterPro" id="IPR006867">
    <property type="entry name" value="DUF632"/>
</dbReference>
<keyword evidence="4" id="KW-1185">Reference proteome</keyword>
<comment type="caution">
    <text evidence="3">The sequence shown here is derived from an EMBL/GenBank/DDBJ whole genome shotgun (WGS) entry which is preliminary data.</text>
</comment>
<evidence type="ECO:0000259" key="2">
    <source>
        <dbReference type="Pfam" id="PF04782"/>
    </source>
</evidence>
<gene>
    <name evidence="3" type="ORF">V6N12_021075</name>
</gene>
<protein>
    <recommendedName>
        <fullName evidence="2">DUF632 domain-containing protein</fullName>
    </recommendedName>
</protein>
<organism evidence="3 4">
    <name type="scientific">Hibiscus sabdariffa</name>
    <name type="common">roselle</name>
    <dbReference type="NCBI Taxonomy" id="183260"/>
    <lineage>
        <taxon>Eukaryota</taxon>
        <taxon>Viridiplantae</taxon>
        <taxon>Streptophyta</taxon>
        <taxon>Embryophyta</taxon>
        <taxon>Tracheophyta</taxon>
        <taxon>Spermatophyta</taxon>
        <taxon>Magnoliopsida</taxon>
        <taxon>eudicotyledons</taxon>
        <taxon>Gunneridae</taxon>
        <taxon>Pentapetalae</taxon>
        <taxon>rosids</taxon>
        <taxon>malvids</taxon>
        <taxon>Malvales</taxon>
        <taxon>Malvaceae</taxon>
        <taxon>Malvoideae</taxon>
        <taxon>Hibiscus</taxon>
    </lineage>
</organism>
<dbReference type="EMBL" id="JBBPBM010000192">
    <property type="protein sequence ID" value="KAK8501380.1"/>
    <property type="molecule type" value="Genomic_DNA"/>
</dbReference>
<dbReference type="Proteomes" id="UP001472677">
    <property type="component" value="Unassembled WGS sequence"/>
</dbReference>
<sequence>MSLFDSLQLSHDLGLCWNQGYNKKFMVQDLSLSLLRKDALNGCLQNCIIEPHERLKNRYPFSPHRYLGFRPPIFVLCREWSAGIKALPAEELSVAIKAFLSDICHLMNQQADQLQKDQSVDANNGESDSKDGRNALTDGDTNDDISSNLSCIQASLTHVLDRLNKFSEAL</sequence>
<evidence type="ECO:0000313" key="3">
    <source>
        <dbReference type="EMBL" id="KAK8501380.1"/>
    </source>
</evidence>
<proteinExistence type="predicted"/>
<dbReference type="PANTHER" id="PTHR21450">
    <property type="entry name" value="PROTEIN ALTERED PHOSPHATE STARVATION RESPONSE 1"/>
    <property type="match status" value="1"/>
</dbReference>
<reference evidence="3 4" key="1">
    <citation type="journal article" date="2024" name="G3 (Bethesda)">
        <title>Genome assembly of Hibiscus sabdariffa L. provides insights into metabolisms of medicinal natural products.</title>
        <authorList>
            <person name="Kim T."/>
        </authorList>
    </citation>
    <scope>NUCLEOTIDE SEQUENCE [LARGE SCALE GENOMIC DNA]</scope>
    <source>
        <strain evidence="3">TK-2024</strain>
        <tissue evidence="3">Old leaves</tissue>
    </source>
</reference>
<name>A0ABR2B3H8_9ROSI</name>
<feature type="domain" description="DUF632" evidence="2">
    <location>
        <begin position="39"/>
        <end position="103"/>
    </location>
</feature>
<evidence type="ECO:0000256" key="1">
    <source>
        <dbReference type="SAM" id="MobiDB-lite"/>
    </source>
</evidence>
<dbReference type="PANTHER" id="PTHR21450:SF35">
    <property type="entry name" value="TRANSCRIPTION FACTOR, PUTATIVE (DUF630 AND DUF632)-RELATED"/>
    <property type="match status" value="1"/>
</dbReference>
<feature type="region of interest" description="Disordered" evidence="1">
    <location>
        <begin position="115"/>
        <end position="140"/>
    </location>
</feature>
<dbReference type="Pfam" id="PF04782">
    <property type="entry name" value="DUF632"/>
    <property type="match status" value="1"/>
</dbReference>
<accession>A0ABR2B3H8</accession>